<proteinExistence type="predicted"/>
<dbReference type="EMBL" id="BMHA01000013">
    <property type="protein sequence ID" value="GGI08797.1"/>
    <property type="molecule type" value="Genomic_DNA"/>
</dbReference>
<dbReference type="Proteomes" id="UP000650511">
    <property type="component" value="Unassembled WGS sequence"/>
</dbReference>
<dbReference type="RefSeq" id="WP_130648800.1">
    <property type="nucleotide sequence ID" value="NZ_BMHA01000013.1"/>
</dbReference>
<evidence type="ECO:0000313" key="3">
    <source>
        <dbReference type="Proteomes" id="UP000650511"/>
    </source>
</evidence>
<reference evidence="2" key="2">
    <citation type="submission" date="2020-09" db="EMBL/GenBank/DDBJ databases">
        <authorList>
            <person name="Sun Q."/>
            <person name="Zhou Y."/>
        </authorList>
    </citation>
    <scope>NUCLEOTIDE SEQUENCE</scope>
    <source>
        <strain evidence="2">CGMCC 1.14988</strain>
    </source>
</reference>
<dbReference type="AlphaFoldDB" id="A0A8J3AGD8"/>
<organism evidence="2 3">
    <name type="scientific">Egicoccus halophilus</name>
    <dbReference type="NCBI Taxonomy" id="1670830"/>
    <lineage>
        <taxon>Bacteria</taxon>
        <taxon>Bacillati</taxon>
        <taxon>Actinomycetota</taxon>
        <taxon>Nitriliruptoria</taxon>
        <taxon>Egicoccales</taxon>
        <taxon>Egicoccaceae</taxon>
        <taxon>Egicoccus</taxon>
    </lineage>
</organism>
<sequence length="226" mass="23265">MEGARACARLAAWTLALAAAFGALLLLAGGSEVVGPAVEVPGALTLLVVSMLLVSSPRRRSWQQTGHDRALAAGTAAAIDALDPVEHRSVELGAPWPRLIVGPAGVAIVDVCPPGPPDGVRRRRLPSGRAPTCAGCEASSRAAGVARRLLDEVDGGRQVPVRLLAVVGPASPVGRDRNGAADARVETIRADHLADRLARGPVLPMELVDRTFCRLAGLSGMQAPTA</sequence>
<protein>
    <submittedName>
        <fullName evidence="2">Uncharacterized protein</fullName>
    </submittedName>
</protein>
<accession>A0A8J3AGD8</accession>
<evidence type="ECO:0000313" key="2">
    <source>
        <dbReference type="EMBL" id="GGI08797.1"/>
    </source>
</evidence>
<name>A0A8J3AGD8_9ACTN</name>
<feature type="transmembrane region" description="Helical" evidence="1">
    <location>
        <begin position="7"/>
        <end position="27"/>
    </location>
</feature>
<comment type="caution">
    <text evidence="2">The sequence shown here is derived from an EMBL/GenBank/DDBJ whole genome shotgun (WGS) entry which is preliminary data.</text>
</comment>
<reference evidence="2" key="1">
    <citation type="journal article" date="2014" name="Int. J. Syst. Evol. Microbiol.">
        <title>Complete genome sequence of Corynebacterium casei LMG S-19264T (=DSM 44701T), isolated from a smear-ripened cheese.</title>
        <authorList>
            <consortium name="US DOE Joint Genome Institute (JGI-PGF)"/>
            <person name="Walter F."/>
            <person name="Albersmeier A."/>
            <person name="Kalinowski J."/>
            <person name="Ruckert C."/>
        </authorList>
    </citation>
    <scope>NUCLEOTIDE SEQUENCE</scope>
    <source>
        <strain evidence="2">CGMCC 1.14988</strain>
    </source>
</reference>
<keyword evidence="1" id="KW-0472">Membrane</keyword>
<keyword evidence="3" id="KW-1185">Reference proteome</keyword>
<evidence type="ECO:0000256" key="1">
    <source>
        <dbReference type="SAM" id="Phobius"/>
    </source>
</evidence>
<feature type="transmembrane region" description="Helical" evidence="1">
    <location>
        <begin position="33"/>
        <end position="54"/>
    </location>
</feature>
<gene>
    <name evidence="2" type="ORF">GCM10011354_30880</name>
</gene>
<keyword evidence="1" id="KW-0812">Transmembrane</keyword>
<keyword evidence="1" id="KW-1133">Transmembrane helix</keyword>